<organism evidence="7 8">
    <name type="scientific">Citreimonas salinaria</name>
    <dbReference type="NCBI Taxonomy" id="321339"/>
    <lineage>
        <taxon>Bacteria</taxon>
        <taxon>Pseudomonadati</taxon>
        <taxon>Pseudomonadota</taxon>
        <taxon>Alphaproteobacteria</taxon>
        <taxon>Rhodobacterales</taxon>
        <taxon>Roseobacteraceae</taxon>
        <taxon>Citreimonas</taxon>
    </lineage>
</organism>
<dbReference type="SUPFAM" id="SSF53448">
    <property type="entry name" value="Nucleotide-diphospho-sugar transferases"/>
    <property type="match status" value="1"/>
</dbReference>
<dbReference type="PANTHER" id="PTHR43646:SF2">
    <property type="entry name" value="GLYCOSYLTRANSFERASE 2-LIKE DOMAIN-CONTAINING PROTEIN"/>
    <property type="match status" value="1"/>
</dbReference>
<dbReference type="RefSeq" id="WP_089884599.1">
    <property type="nucleotide sequence ID" value="NZ_FNPF01000014.1"/>
</dbReference>
<dbReference type="EMBL" id="FNPF01000014">
    <property type="protein sequence ID" value="SDY66786.1"/>
    <property type="molecule type" value="Genomic_DNA"/>
</dbReference>
<comment type="subcellular location">
    <subcellularLocation>
        <location evidence="1">Cell membrane</location>
    </subcellularLocation>
</comment>
<keyword evidence="4 7" id="KW-0808">Transferase</keyword>
<protein>
    <submittedName>
        <fullName evidence="7">Glycosyl transferase family 2</fullName>
    </submittedName>
</protein>
<evidence type="ECO:0000256" key="3">
    <source>
        <dbReference type="ARBA" id="ARBA00022676"/>
    </source>
</evidence>
<dbReference type="OrthoDB" id="9797391at2"/>
<evidence type="ECO:0000256" key="4">
    <source>
        <dbReference type="ARBA" id="ARBA00022679"/>
    </source>
</evidence>
<keyword evidence="8" id="KW-1185">Reference proteome</keyword>
<evidence type="ECO:0000256" key="1">
    <source>
        <dbReference type="ARBA" id="ARBA00004236"/>
    </source>
</evidence>
<dbReference type="STRING" id="321339.SAMN05444340_1149"/>
<evidence type="ECO:0000313" key="8">
    <source>
        <dbReference type="Proteomes" id="UP000199286"/>
    </source>
</evidence>
<dbReference type="InterPro" id="IPR029044">
    <property type="entry name" value="Nucleotide-diphossugar_trans"/>
</dbReference>
<dbReference type="InterPro" id="IPR001173">
    <property type="entry name" value="Glyco_trans_2-like"/>
</dbReference>
<keyword evidence="3" id="KW-0328">Glycosyltransferase</keyword>
<accession>A0A1H3LR33</accession>
<evidence type="ECO:0000256" key="5">
    <source>
        <dbReference type="ARBA" id="ARBA00023136"/>
    </source>
</evidence>
<keyword evidence="2" id="KW-1003">Cell membrane</keyword>
<feature type="domain" description="Glycosyltransferase 2-like" evidence="6">
    <location>
        <begin position="9"/>
        <end position="141"/>
    </location>
</feature>
<dbReference type="GO" id="GO:0016757">
    <property type="term" value="F:glycosyltransferase activity"/>
    <property type="evidence" value="ECO:0007669"/>
    <property type="project" value="UniProtKB-KW"/>
</dbReference>
<evidence type="ECO:0000259" key="6">
    <source>
        <dbReference type="Pfam" id="PF00535"/>
    </source>
</evidence>
<gene>
    <name evidence="7" type="ORF">SAMN05444340_1149</name>
</gene>
<proteinExistence type="predicted"/>
<reference evidence="7 8" key="1">
    <citation type="submission" date="2016-10" db="EMBL/GenBank/DDBJ databases">
        <authorList>
            <person name="de Groot N.N."/>
        </authorList>
    </citation>
    <scope>NUCLEOTIDE SEQUENCE [LARGE SCALE GENOMIC DNA]</scope>
    <source>
        <strain evidence="7 8">DSM 26880</strain>
    </source>
</reference>
<evidence type="ECO:0000256" key="2">
    <source>
        <dbReference type="ARBA" id="ARBA00022475"/>
    </source>
</evidence>
<keyword evidence="5" id="KW-0472">Membrane</keyword>
<dbReference type="Gene3D" id="3.90.550.10">
    <property type="entry name" value="Spore Coat Polysaccharide Biosynthesis Protein SpsA, Chain A"/>
    <property type="match status" value="1"/>
</dbReference>
<name>A0A1H3LR33_9RHOB</name>
<dbReference type="AlphaFoldDB" id="A0A1H3LR33"/>
<dbReference type="Proteomes" id="UP000199286">
    <property type="component" value="Unassembled WGS sequence"/>
</dbReference>
<sequence length="279" mass="29913">MTASRPVLSVIVPASNEARHLGACLDALAAAHWPRVAEVVVVVNGSRDDTAAVARSRAAALARAGLPLRVIEREEASKIGALNAGDAAARGAARMYLDADVVVSADLPAQILGALAADGARFASGRVRIIGRGAMARAYARFWRNVPFMRAGVPGCGLYAVNGPGRARWDAFPDIIADDLFARLSLRPEERVAVPAAFDWPVAEGWRNLVRVRRRQDAGVAEIARRFPELMRNEDKAALSRGDAFRLALRDPAGFAAYASVALAVRSTRGRRDGWSRGR</sequence>
<dbReference type="Pfam" id="PF00535">
    <property type="entry name" value="Glycos_transf_2"/>
    <property type="match status" value="1"/>
</dbReference>
<dbReference type="PANTHER" id="PTHR43646">
    <property type="entry name" value="GLYCOSYLTRANSFERASE"/>
    <property type="match status" value="1"/>
</dbReference>
<dbReference type="GO" id="GO:0005886">
    <property type="term" value="C:plasma membrane"/>
    <property type="evidence" value="ECO:0007669"/>
    <property type="project" value="UniProtKB-SubCell"/>
</dbReference>
<evidence type="ECO:0000313" key="7">
    <source>
        <dbReference type="EMBL" id="SDY66786.1"/>
    </source>
</evidence>